<dbReference type="SMART" id="SM00342">
    <property type="entry name" value="HTH_ARAC"/>
    <property type="match status" value="1"/>
</dbReference>
<proteinExistence type="predicted"/>
<dbReference type="GO" id="GO:0043565">
    <property type="term" value="F:sequence-specific DNA binding"/>
    <property type="evidence" value="ECO:0007669"/>
    <property type="project" value="InterPro"/>
</dbReference>
<dbReference type="InterPro" id="IPR003313">
    <property type="entry name" value="AraC-bd"/>
</dbReference>
<evidence type="ECO:0000313" key="7">
    <source>
        <dbReference type="EMBL" id="MBB4741496.1"/>
    </source>
</evidence>
<dbReference type="InterPro" id="IPR050204">
    <property type="entry name" value="AraC_XylS_family_regulators"/>
</dbReference>
<keyword evidence="4" id="KW-0804">Transcription</keyword>
<feature type="domain" description="HTH araC/xylS-type" evidence="6">
    <location>
        <begin position="232"/>
        <end position="330"/>
    </location>
</feature>
<name>A0A7W7M965_9ACTN</name>
<dbReference type="InterPro" id="IPR037923">
    <property type="entry name" value="HTH-like"/>
</dbReference>
<comment type="caution">
    <text evidence="7">The sequence shown here is derived from an EMBL/GenBank/DDBJ whole genome shotgun (WGS) entry which is preliminary data.</text>
</comment>
<organism evidence="7 8">
    <name type="scientific">Actinoplanes octamycinicus</name>
    <dbReference type="NCBI Taxonomy" id="135948"/>
    <lineage>
        <taxon>Bacteria</taxon>
        <taxon>Bacillati</taxon>
        <taxon>Actinomycetota</taxon>
        <taxon>Actinomycetes</taxon>
        <taxon>Micromonosporales</taxon>
        <taxon>Micromonosporaceae</taxon>
        <taxon>Actinoplanes</taxon>
    </lineage>
</organism>
<keyword evidence="3" id="KW-0010">Activator</keyword>
<dbReference type="AlphaFoldDB" id="A0A7W7M965"/>
<dbReference type="InterPro" id="IPR018060">
    <property type="entry name" value="HTH_AraC"/>
</dbReference>
<dbReference type="EMBL" id="JACHNB010000001">
    <property type="protein sequence ID" value="MBB4741496.1"/>
    <property type="molecule type" value="Genomic_DNA"/>
</dbReference>
<feature type="region of interest" description="Disordered" evidence="5">
    <location>
        <begin position="1"/>
        <end position="32"/>
    </location>
</feature>
<dbReference type="GO" id="GO:0003700">
    <property type="term" value="F:DNA-binding transcription factor activity"/>
    <property type="evidence" value="ECO:0007669"/>
    <property type="project" value="InterPro"/>
</dbReference>
<evidence type="ECO:0000256" key="1">
    <source>
        <dbReference type="ARBA" id="ARBA00023015"/>
    </source>
</evidence>
<dbReference type="SUPFAM" id="SSF46689">
    <property type="entry name" value="Homeodomain-like"/>
    <property type="match status" value="1"/>
</dbReference>
<accession>A0A7W7M965</accession>
<dbReference type="Gene3D" id="1.10.10.60">
    <property type="entry name" value="Homeodomain-like"/>
    <property type="match status" value="1"/>
</dbReference>
<dbReference type="Pfam" id="PF02311">
    <property type="entry name" value="AraC_binding"/>
    <property type="match status" value="1"/>
</dbReference>
<evidence type="ECO:0000256" key="2">
    <source>
        <dbReference type="ARBA" id="ARBA00023125"/>
    </source>
</evidence>
<dbReference type="InterPro" id="IPR018062">
    <property type="entry name" value="HTH_AraC-typ_CS"/>
</dbReference>
<evidence type="ECO:0000313" key="8">
    <source>
        <dbReference type="Proteomes" id="UP000546162"/>
    </source>
</evidence>
<keyword evidence="8" id="KW-1185">Reference proteome</keyword>
<dbReference type="Proteomes" id="UP000546162">
    <property type="component" value="Unassembled WGS sequence"/>
</dbReference>
<sequence length="341" mass="36957">MPVENGGIAGSVAGIGHSSDPPPHARPTRMDRRTAGGVPVAVFRRAPGTPPVAVTRLPEQPLMPSALPGPQTHTHDFLVLFYAARADGTILIDDREWSVTDGDLFVIAPGQVLSFPAGEPSPAGGPEPAGEIVEDGWVIFFPADVIRTGVSASWRAHPLLFPFACGADRAQRLRIPAADRPAWLARVAALDAELRERRTGYPEAALAHLTLLLVAVARLAGELNSAEEPLLAAVFEVIERRFAEPISLADVAAELALTPGHLTTLVRRKTGRTVQQWLGERRMQQARRLLTDTDLTVAAISHRVGYPDVSYFIRRFRADHDVTPARWRQNASPATPLNPRS</sequence>
<evidence type="ECO:0000259" key="6">
    <source>
        <dbReference type="PROSITE" id="PS01124"/>
    </source>
</evidence>
<dbReference type="Pfam" id="PF12833">
    <property type="entry name" value="HTH_18"/>
    <property type="match status" value="1"/>
</dbReference>
<evidence type="ECO:0000256" key="3">
    <source>
        <dbReference type="ARBA" id="ARBA00023159"/>
    </source>
</evidence>
<reference evidence="7 8" key="1">
    <citation type="submission" date="2020-08" db="EMBL/GenBank/DDBJ databases">
        <title>Sequencing the genomes of 1000 actinobacteria strains.</title>
        <authorList>
            <person name="Klenk H.-P."/>
        </authorList>
    </citation>
    <scope>NUCLEOTIDE SEQUENCE [LARGE SCALE GENOMIC DNA]</scope>
    <source>
        <strain evidence="7 8">DSM 45809</strain>
    </source>
</reference>
<evidence type="ECO:0000256" key="5">
    <source>
        <dbReference type="SAM" id="MobiDB-lite"/>
    </source>
</evidence>
<dbReference type="InterPro" id="IPR009057">
    <property type="entry name" value="Homeodomain-like_sf"/>
</dbReference>
<gene>
    <name evidence="7" type="ORF">BJY16_004955</name>
</gene>
<dbReference type="SUPFAM" id="SSF51215">
    <property type="entry name" value="Regulatory protein AraC"/>
    <property type="match status" value="1"/>
</dbReference>
<keyword evidence="1" id="KW-0805">Transcription regulation</keyword>
<dbReference type="PROSITE" id="PS00041">
    <property type="entry name" value="HTH_ARAC_FAMILY_1"/>
    <property type="match status" value="1"/>
</dbReference>
<keyword evidence="2 7" id="KW-0238">DNA-binding</keyword>
<dbReference type="PROSITE" id="PS01124">
    <property type="entry name" value="HTH_ARAC_FAMILY_2"/>
    <property type="match status" value="1"/>
</dbReference>
<protein>
    <submittedName>
        <fullName evidence="7">AraC-like DNA-binding protein</fullName>
    </submittedName>
</protein>
<evidence type="ECO:0000256" key="4">
    <source>
        <dbReference type="ARBA" id="ARBA00023163"/>
    </source>
</evidence>
<dbReference type="PANTHER" id="PTHR46796">
    <property type="entry name" value="HTH-TYPE TRANSCRIPTIONAL ACTIVATOR RHAS-RELATED"/>
    <property type="match status" value="1"/>
</dbReference>